<evidence type="ECO:0000259" key="2">
    <source>
        <dbReference type="Pfam" id="PF01834"/>
    </source>
</evidence>
<dbReference type="InterPro" id="IPR002706">
    <property type="entry name" value="Xrcc1_N"/>
</dbReference>
<dbReference type="GO" id="GO:0003684">
    <property type="term" value="F:damaged DNA binding"/>
    <property type="evidence" value="ECO:0007669"/>
    <property type="project" value="InterPro"/>
</dbReference>
<dbReference type="EMBL" id="JAACNH010000002">
    <property type="protein sequence ID" value="KAG8453179.1"/>
    <property type="molecule type" value="Genomic_DNA"/>
</dbReference>
<feature type="region of interest" description="Disordered" evidence="1">
    <location>
        <begin position="264"/>
        <end position="336"/>
    </location>
</feature>
<comment type="caution">
    <text evidence="3">The sequence shown here is derived from an EMBL/GenBank/DDBJ whole genome shotgun (WGS) entry which is preliminary data.</text>
</comment>
<protein>
    <recommendedName>
        <fullName evidence="2">DNA-repair protein Xrcc1 N-terminal domain-containing protein</fullName>
    </recommendedName>
</protein>
<keyword evidence="4" id="KW-1185">Reference proteome</keyword>
<evidence type="ECO:0000256" key="1">
    <source>
        <dbReference type="SAM" id="MobiDB-lite"/>
    </source>
</evidence>
<dbReference type="GO" id="GO:0000012">
    <property type="term" value="P:single strand break repair"/>
    <property type="evidence" value="ECO:0007669"/>
    <property type="project" value="InterPro"/>
</dbReference>
<dbReference type="Proteomes" id="UP000812440">
    <property type="component" value="Chromosome 2"/>
</dbReference>
<dbReference type="GO" id="GO:0005634">
    <property type="term" value="C:nucleus"/>
    <property type="evidence" value="ECO:0007669"/>
    <property type="project" value="InterPro"/>
</dbReference>
<dbReference type="Pfam" id="PF01834">
    <property type="entry name" value="XRCC1_N"/>
    <property type="match status" value="1"/>
</dbReference>
<feature type="compositionally biased region" description="Polar residues" evidence="1">
    <location>
        <begin position="306"/>
        <end position="321"/>
    </location>
</feature>
<dbReference type="PANTHER" id="PTHR11370:SF4">
    <property type="entry name" value="DNA-REPAIR PROTEIN XRCC1 N-TERMINAL DOMAIN-CONTAINING PROTEIN"/>
    <property type="match status" value="1"/>
</dbReference>
<feature type="domain" description="DNA-repair protein Xrcc1 N-terminal" evidence="2">
    <location>
        <begin position="1"/>
        <end position="149"/>
    </location>
</feature>
<dbReference type="FunFam" id="2.60.120.260:FF:000025">
    <property type="entry name" value="DNA repair protein XRCC1 isoform X1"/>
    <property type="match status" value="1"/>
</dbReference>
<dbReference type="Gene3D" id="2.60.120.260">
    <property type="entry name" value="Galactose-binding domain-like"/>
    <property type="match status" value="1"/>
</dbReference>
<gene>
    <name evidence="3" type="ORF">GDO86_004844</name>
</gene>
<accession>A0A8T2KC59</accession>
<proteinExistence type="predicted"/>
<name>A0A8T2KC59_9PIPI</name>
<dbReference type="PANTHER" id="PTHR11370">
    <property type="entry name" value="DNA-REPAIR PROTEIN XRCC1"/>
    <property type="match status" value="1"/>
</dbReference>
<sequence>MAPIKIQHIVSFSSQDPKHPVENLLIDGPFHPWLCCPQDRSRQLKVELQLEKASHIRYIDIGNSGSAFLQIDVGRSSWPLDRAYITLLPTNTLMSPADSKLGKNRNGVKMFKEGDFLAEVSAEKWDRVRICCSQPFNKKDLFGLSFIRLRSPLDDEYQDRKTALHSPQNKDPQENGPPALETSCLSLQRMATKCAKIKTENQTEEEITKIPQPWLAPSPPTGNTVCLSRANRMVQAAKSRKRCYANASPGGFPVPSVLMEKGNTQEGETVLSPGSSSDITKTPPTPRQESRRPKGRRRLRMEGPTGRTQASLQGRPSQTRRGNGHPTLRTPSNSGQDCGKCPICAGYFHIDYLPIHASTCGEELSPQVVTLLFSSDDDDSDDTTLVPVVPPQIESLVTCPICELRFRSTEIEFHANTCGE</sequence>
<feature type="region of interest" description="Disordered" evidence="1">
    <location>
        <begin position="158"/>
        <end position="180"/>
    </location>
</feature>
<dbReference type="InterPro" id="IPR008979">
    <property type="entry name" value="Galactose-bd-like_sf"/>
</dbReference>
<evidence type="ECO:0000313" key="4">
    <source>
        <dbReference type="Proteomes" id="UP000812440"/>
    </source>
</evidence>
<feature type="compositionally biased region" description="Polar residues" evidence="1">
    <location>
        <begin position="264"/>
        <end position="282"/>
    </location>
</feature>
<evidence type="ECO:0000313" key="3">
    <source>
        <dbReference type="EMBL" id="KAG8453180.1"/>
    </source>
</evidence>
<dbReference type="AlphaFoldDB" id="A0A8T2KC59"/>
<dbReference type="EMBL" id="JAACNH010000002">
    <property type="protein sequence ID" value="KAG8453180.1"/>
    <property type="molecule type" value="Genomic_DNA"/>
</dbReference>
<dbReference type="GO" id="GO:0006284">
    <property type="term" value="P:base-excision repair"/>
    <property type="evidence" value="ECO:0007669"/>
    <property type="project" value="TreeGrafter"/>
</dbReference>
<dbReference type="OrthoDB" id="25840at2759"/>
<dbReference type="SUPFAM" id="SSF49785">
    <property type="entry name" value="Galactose-binding domain-like"/>
    <property type="match status" value="1"/>
</dbReference>
<organism evidence="3 4">
    <name type="scientific">Hymenochirus boettgeri</name>
    <name type="common">Congo dwarf clawed frog</name>
    <dbReference type="NCBI Taxonomy" id="247094"/>
    <lineage>
        <taxon>Eukaryota</taxon>
        <taxon>Metazoa</taxon>
        <taxon>Chordata</taxon>
        <taxon>Craniata</taxon>
        <taxon>Vertebrata</taxon>
        <taxon>Euteleostomi</taxon>
        <taxon>Amphibia</taxon>
        <taxon>Batrachia</taxon>
        <taxon>Anura</taxon>
        <taxon>Pipoidea</taxon>
        <taxon>Pipidae</taxon>
        <taxon>Pipinae</taxon>
        <taxon>Hymenochirus</taxon>
    </lineage>
</organism>
<reference evidence="3" key="1">
    <citation type="thesis" date="2020" institute="ProQuest LLC" country="789 East Eisenhower Parkway, Ann Arbor, MI, USA">
        <title>Comparative Genomics and Chromosome Evolution.</title>
        <authorList>
            <person name="Mudd A.B."/>
        </authorList>
    </citation>
    <scope>NUCLEOTIDE SEQUENCE</scope>
    <source>
        <strain evidence="3">Female2</strain>
        <tissue evidence="3">Blood</tissue>
    </source>
</reference>